<feature type="domain" description="Saccharopine dehydrogenase NADP binding" evidence="1">
    <location>
        <begin position="6"/>
        <end position="121"/>
    </location>
</feature>
<dbReference type="PANTHER" id="PTHR43781:SF1">
    <property type="entry name" value="SACCHAROPINE DEHYDROGENASE"/>
    <property type="match status" value="1"/>
</dbReference>
<dbReference type="InterPro" id="IPR036291">
    <property type="entry name" value="NAD(P)-bd_dom_sf"/>
</dbReference>
<keyword evidence="3" id="KW-1185">Reference proteome</keyword>
<evidence type="ECO:0000259" key="1">
    <source>
        <dbReference type="Pfam" id="PF03435"/>
    </source>
</evidence>
<sequence>MTQGWLLYGANGYTGELIARRAVSRGMKPVLAGRNSPKIESLAKELRLEYRIFDLEDPNEVRMNIRSFALVLHCAGPFVTTSVPMAQACIAEKVHYLDLTGEIPVFQALFGMNALAEEAGILLLPGVGFDIVPTDCVAAALKRRLSSAESLELAFVGMNQVSPGTAKSALAQLPYGSKMRRNGELVGVPHLSSKLELSLNGKNYSLYGIPWGDVFTAAISTGIQNVQVFTEISKGQVRAMKFLRPFLFLLKLGPVLNVLQALLGSLITGPGEETRNNVRAKVWGRVKSPGGKTEILLLECKEGYEFTIESSLAAVKKVLNRKGGKGFRTPSLAFGPDFILEIAGSKWDFVSEGI</sequence>
<gene>
    <name evidence="2" type="ORF">EHO60_02850</name>
</gene>
<dbReference type="AlphaFoldDB" id="A0A4R9GJK1"/>
<evidence type="ECO:0000313" key="3">
    <source>
        <dbReference type="Proteomes" id="UP000298458"/>
    </source>
</evidence>
<protein>
    <submittedName>
        <fullName evidence="2">Saccharopine dehydrogenase</fullName>
    </submittedName>
</protein>
<dbReference type="OrthoDB" id="623995at2"/>
<organism evidence="2 3">
    <name type="scientific">Leptospira fletcheri</name>
    <dbReference type="NCBI Taxonomy" id="2484981"/>
    <lineage>
        <taxon>Bacteria</taxon>
        <taxon>Pseudomonadati</taxon>
        <taxon>Spirochaetota</taxon>
        <taxon>Spirochaetia</taxon>
        <taxon>Leptospirales</taxon>
        <taxon>Leptospiraceae</taxon>
        <taxon>Leptospira</taxon>
    </lineage>
</organism>
<evidence type="ECO:0000313" key="2">
    <source>
        <dbReference type="EMBL" id="TGK13154.1"/>
    </source>
</evidence>
<dbReference type="SUPFAM" id="SSF51735">
    <property type="entry name" value="NAD(P)-binding Rossmann-fold domains"/>
    <property type="match status" value="1"/>
</dbReference>
<dbReference type="Gene3D" id="3.40.50.720">
    <property type="entry name" value="NAD(P)-binding Rossmann-like Domain"/>
    <property type="match status" value="1"/>
</dbReference>
<reference evidence="2" key="1">
    <citation type="journal article" date="2019" name="PLoS Negl. Trop. Dis.">
        <title>Revisiting the worldwide diversity of Leptospira species in the environment.</title>
        <authorList>
            <person name="Vincent A.T."/>
            <person name="Schiettekatte O."/>
            <person name="Bourhy P."/>
            <person name="Veyrier F.J."/>
            <person name="Picardeau M."/>
        </authorList>
    </citation>
    <scope>NUCLEOTIDE SEQUENCE [LARGE SCALE GENOMIC DNA]</scope>
    <source>
        <strain evidence="2">SSW15</strain>
    </source>
</reference>
<proteinExistence type="predicted"/>
<dbReference type="Proteomes" id="UP000298458">
    <property type="component" value="Unassembled WGS sequence"/>
</dbReference>
<dbReference type="EMBL" id="RQET01000002">
    <property type="protein sequence ID" value="TGK13154.1"/>
    <property type="molecule type" value="Genomic_DNA"/>
</dbReference>
<dbReference type="PANTHER" id="PTHR43781">
    <property type="entry name" value="SACCHAROPINE DEHYDROGENASE"/>
    <property type="match status" value="1"/>
</dbReference>
<dbReference type="Pfam" id="PF03435">
    <property type="entry name" value="Sacchrp_dh_NADP"/>
    <property type="match status" value="1"/>
</dbReference>
<dbReference type="InterPro" id="IPR005097">
    <property type="entry name" value="Sacchrp_dh_NADP-bd"/>
</dbReference>
<comment type="caution">
    <text evidence="2">The sequence shown here is derived from an EMBL/GenBank/DDBJ whole genome shotgun (WGS) entry which is preliminary data.</text>
</comment>
<dbReference type="RefSeq" id="WP_135766664.1">
    <property type="nucleotide sequence ID" value="NZ_RQET01000002.1"/>
</dbReference>
<accession>A0A4R9GJK1</accession>
<name>A0A4R9GJK1_9LEPT</name>